<name>A0AAV8VYV3_9CUCU</name>
<evidence type="ECO:0000256" key="1">
    <source>
        <dbReference type="ARBA" id="ARBA00022723"/>
    </source>
</evidence>
<sequence>MPGCAAVGCTNSSEKGYLMKTFPRDPIRKHEWAIRTQRNNWYPTRWSSLCEIHFEPQMWEKTRVDGSRKLKYDAVPTIFSDSKKPKRCRKKKDVKFDTSSIFIKEEPPEEMLDVPDYVIVKRIPTNSLTVIEEKLGLHLVTDNFTEAPGLWIGDISIEDIKKEHSYAITYD</sequence>
<keyword evidence="4 5" id="KW-0238">DNA-binding</keyword>
<comment type="caution">
    <text evidence="7">The sequence shown here is derived from an EMBL/GenBank/DDBJ whole genome shotgun (WGS) entry which is preliminary data.</text>
</comment>
<evidence type="ECO:0000256" key="4">
    <source>
        <dbReference type="ARBA" id="ARBA00023125"/>
    </source>
</evidence>
<protein>
    <recommendedName>
        <fullName evidence="6">THAP-type domain-containing protein</fullName>
    </recommendedName>
</protein>
<proteinExistence type="predicted"/>
<dbReference type="GO" id="GO:0008270">
    <property type="term" value="F:zinc ion binding"/>
    <property type="evidence" value="ECO:0007669"/>
    <property type="project" value="UniProtKB-KW"/>
</dbReference>
<dbReference type="InterPro" id="IPR026521">
    <property type="entry name" value="THAP2"/>
</dbReference>
<dbReference type="AlphaFoldDB" id="A0AAV8VYV3"/>
<evidence type="ECO:0000256" key="5">
    <source>
        <dbReference type="PROSITE-ProRule" id="PRU00309"/>
    </source>
</evidence>
<dbReference type="GO" id="GO:0003677">
    <property type="term" value="F:DNA binding"/>
    <property type="evidence" value="ECO:0007669"/>
    <property type="project" value="UniProtKB-UniRule"/>
</dbReference>
<evidence type="ECO:0000259" key="6">
    <source>
        <dbReference type="PROSITE" id="PS50950"/>
    </source>
</evidence>
<dbReference type="SMART" id="SM00692">
    <property type="entry name" value="DM3"/>
    <property type="match status" value="1"/>
</dbReference>
<gene>
    <name evidence="7" type="ORF">NQ315_016515</name>
</gene>
<keyword evidence="3" id="KW-0862">Zinc</keyword>
<dbReference type="InterPro" id="IPR006612">
    <property type="entry name" value="THAP_Znf"/>
</dbReference>
<keyword evidence="1" id="KW-0479">Metal-binding</keyword>
<evidence type="ECO:0000256" key="2">
    <source>
        <dbReference type="ARBA" id="ARBA00022771"/>
    </source>
</evidence>
<reference evidence="7 8" key="1">
    <citation type="journal article" date="2023" name="Insect Mol. Biol.">
        <title>Genome sequencing provides insights into the evolution of gene families encoding plant cell wall-degrading enzymes in longhorned beetles.</title>
        <authorList>
            <person name="Shin N.R."/>
            <person name="Okamura Y."/>
            <person name="Kirsch R."/>
            <person name="Pauchet Y."/>
        </authorList>
    </citation>
    <scope>NUCLEOTIDE SEQUENCE [LARGE SCALE GENOMIC DNA]</scope>
    <source>
        <strain evidence="7">EAD_L_NR</strain>
    </source>
</reference>
<evidence type="ECO:0000313" key="7">
    <source>
        <dbReference type="EMBL" id="KAJ8919420.1"/>
    </source>
</evidence>
<feature type="domain" description="THAP-type" evidence="6">
    <location>
        <begin position="1"/>
        <end position="79"/>
    </location>
</feature>
<dbReference type="PANTHER" id="PTHR47696">
    <property type="entry name" value="THAP DOMAIN-CONTAINING PROTEIN 2"/>
    <property type="match status" value="1"/>
</dbReference>
<keyword evidence="8" id="KW-1185">Reference proteome</keyword>
<dbReference type="SUPFAM" id="SSF57716">
    <property type="entry name" value="Glucocorticoid receptor-like (DNA-binding domain)"/>
    <property type="match status" value="1"/>
</dbReference>
<dbReference type="PROSITE" id="PS50950">
    <property type="entry name" value="ZF_THAP"/>
    <property type="match status" value="1"/>
</dbReference>
<accession>A0AAV8VYV3</accession>
<keyword evidence="2 5" id="KW-0863">Zinc-finger</keyword>
<dbReference type="EMBL" id="JANEYG010000018">
    <property type="protein sequence ID" value="KAJ8919420.1"/>
    <property type="molecule type" value="Genomic_DNA"/>
</dbReference>
<organism evidence="7 8">
    <name type="scientific">Exocentrus adspersus</name>
    <dbReference type="NCBI Taxonomy" id="1586481"/>
    <lineage>
        <taxon>Eukaryota</taxon>
        <taxon>Metazoa</taxon>
        <taxon>Ecdysozoa</taxon>
        <taxon>Arthropoda</taxon>
        <taxon>Hexapoda</taxon>
        <taxon>Insecta</taxon>
        <taxon>Pterygota</taxon>
        <taxon>Neoptera</taxon>
        <taxon>Endopterygota</taxon>
        <taxon>Coleoptera</taxon>
        <taxon>Polyphaga</taxon>
        <taxon>Cucujiformia</taxon>
        <taxon>Chrysomeloidea</taxon>
        <taxon>Cerambycidae</taxon>
        <taxon>Lamiinae</taxon>
        <taxon>Acanthocinini</taxon>
        <taxon>Exocentrus</taxon>
    </lineage>
</organism>
<dbReference type="Proteomes" id="UP001159042">
    <property type="component" value="Unassembled WGS sequence"/>
</dbReference>
<dbReference type="SMART" id="SM00980">
    <property type="entry name" value="THAP"/>
    <property type="match status" value="1"/>
</dbReference>
<evidence type="ECO:0000256" key="3">
    <source>
        <dbReference type="ARBA" id="ARBA00022833"/>
    </source>
</evidence>
<dbReference type="Pfam" id="PF05485">
    <property type="entry name" value="THAP"/>
    <property type="match status" value="1"/>
</dbReference>
<dbReference type="PANTHER" id="PTHR47696:SF1">
    <property type="entry name" value="THAP DOMAIN-CONTAINING PROTEIN 2"/>
    <property type="match status" value="1"/>
</dbReference>
<evidence type="ECO:0000313" key="8">
    <source>
        <dbReference type="Proteomes" id="UP001159042"/>
    </source>
</evidence>